<name>A0AAD7DTP4_MYCRO</name>
<reference evidence="2" key="1">
    <citation type="submission" date="2023-03" db="EMBL/GenBank/DDBJ databases">
        <title>Massive genome expansion in bonnet fungi (Mycena s.s.) driven by repeated elements and novel gene families across ecological guilds.</title>
        <authorList>
            <consortium name="Lawrence Berkeley National Laboratory"/>
            <person name="Harder C.B."/>
            <person name="Miyauchi S."/>
            <person name="Viragh M."/>
            <person name="Kuo A."/>
            <person name="Thoen E."/>
            <person name="Andreopoulos B."/>
            <person name="Lu D."/>
            <person name="Skrede I."/>
            <person name="Drula E."/>
            <person name="Henrissat B."/>
            <person name="Morin E."/>
            <person name="Kohler A."/>
            <person name="Barry K."/>
            <person name="LaButti K."/>
            <person name="Morin E."/>
            <person name="Salamov A."/>
            <person name="Lipzen A."/>
            <person name="Mereny Z."/>
            <person name="Hegedus B."/>
            <person name="Baldrian P."/>
            <person name="Stursova M."/>
            <person name="Weitz H."/>
            <person name="Taylor A."/>
            <person name="Grigoriev I.V."/>
            <person name="Nagy L.G."/>
            <person name="Martin F."/>
            <person name="Kauserud H."/>
        </authorList>
    </citation>
    <scope>NUCLEOTIDE SEQUENCE</scope>
    <source>
        <strain evidence="2">CBHHK067</strain>
    </source>
</reference>
<keyword evidence="1" id="KW-0472">Membrane</keyword>
<feature type="transmembrane region" description="Helical" evidence="1">
    <location>
        <begin position="6"/>
        <end position="21"/>
    </location>
</feature>
<keyword evidence="1" id="KW-0812">Transmembrane</keyword>
<feature type="transmembrane region" description="Helical" evidence="1">
    <location>
        <begin position="41"/>
        <end position="58"/>
    </location>
</feature>
<dbReference type="Gene3D" id="3.80.10.10">
    <property type="entry name" value="Ribonuclease Inhibitor"/>
    <property type="match status" value="1"/>
</dbReference>
<keyword evidence="3" id="KW-1185">Reference proteome</keyword>
<evidence type="ECO:0000313" key="2">
    <source>
        <dbReference type="EMBL" id="KAJ7697474.1"/>
    </source>
</evidence>
<dbReference type="SUPFAM" id="SSF52047">
    <property type="entry name" value="RNI-like"/>
    <property type="match status" value="1"/>
</dbReference>
<comment type="caution">
    <text evidence="2">The sequence shown here is derived from an EMBL/GenBank/DDBJ whole genome shotgun (WGS) entry which is preliminary data.</text>
</comment>
<protein>
    <recommendedName>
        <fullName evidence="4">F-box domain-containing protein</fullName>
    </recommendedName>
</protein>
<evidence type="ECO:0000313" key="3">
    <source>
        <dbReference type="Proteomes" id="UP001221757"/>
    </source>
</evidence>
<accession>A0AAD7DTP4</accession>
<dbReference type="EMBL" id="JARKIE010000030">
    <property type="protein sequence ID" value="KAJ7697474.1"/>
    <property type="molecule type" value="Genomic_DNA"/>
</dbReference>
<proteinExistence type="predicted"/>
<keyword evidence="1" id="KW-1133">Transmembrane helix</keyword>
<gene>
    <name evidence="2" type="ORF">B0H17DRAFT_1197525</name>
</gene>
<evidence type="ECO:0000256" key="1">
    <source>
        <dbReference type="SAM" id="Phobius"/>
    </source>
</evidence>
<sequence>MMGLPTELLVLILTCFFGNYLDHMDEFIDARSKAMMVCRRWCSLISSVGAFWSSYILFPNKKLSDFTSWTSRFPLIIRELRVYLDPAHTFAFRDNELVERLDIRRTTYKAVLYSTGCQRLFFSVAEGRTLRLLMRLLRIAHGDHLQSLSITRVYPIRVPSGGRFKRLLSPIFHRRLPSLFYLRLRAFVLSWTDLVYSAVARVLVFHDIMDLSMRPTWNQLGRVVMASPHLTRLSLRHFACDALLGWLPSICLPTLEELDMCFCSANTVLFLLSCDLPSLSTLSATFGSPDDMDSLLLCCNMFPNLRAFCPSGRCDRIDDILSMFRQMPVLVHLNLADASSSFMDALVMASSDGMYACPALRLLFVSDCTIRDIHYLIACRLLVTARLDTIKAHNVDMSGGVNDWIHAHVGELINATECEFDDDWIFHI</sequence>
<dbReference type="AlphaFoldDB" id="A0AAD7DTP4"/>
<organism evidence="2 3">
    <name type="scientific">Mycena rosella</name>
    <name type="common">Pink bonnet</name>
    <name type="synonym">Agaricus rosellus</name>
    <dbReference type="NCBI Taxonomy" id="1033263"/>
    <lineage>
        <taxon>Eukaryota</taxon>
        <taxon>Fungi</taxon>
        <taxon>Dikarya</taxon>
        <taxon>Basidiomycota</taxon>
        <taxon>Agaricomycotina</taxon>
        <taxon>Agaricomycetes</taxon>
        <taxon>Agaricomycetidae</taxon>
        <taxon>Agaricales</taxon>
        <taxon>Marasmiineae</taxon>
        <taxon>Mycenaceae</taxon>
        <taxon>Mycena</taxon>
    </lineage>
</organism>
<dbReference type="Proteomes" id="UP001221757">
    <property type="component" value="Unassembled WGS sequence"/>
</dbReference>
<dbReference type="InterPro" id="IPR032675">
    <property type="entry name" value="LRR_dom_sf"/>
</dbReference>
<evidence type="ECO:0008006" key="4">
    <source>
        <dbReference type="Google" id="ProtNLM"/>
    </source>
</evidence>